<evidence type="ECO:0000313" key="2">
    <source>
        <dbReference type="Proteomes" id="UP000887565"/>
    </source>
</evidence>
<evidence type="ECO:0000313" key="3">
    <source>
        <dbReference type="WBParaSite" id="nRc.2.0.1.t42166-RA"/>
    </source>
</evidence>
<dbReference type="AlphaFoldDB" id="A0A915KUL5"/>
<protein>
    <submittedName>
        <fullName evidence="3">Uncharacterized protein</fullName>
    </submittedName>
</protein>
<feature type="transmembrane region" description="Helical" evidence="1">
    <location>
        <begin position="169"/>
        <end position="192"/>
    </location>
</feature>
<organism evidence="2 3">
    <name type="scientific">Romanomermis culicivorax</name>
    <name type="common">Nematode worm</name>
    <dbReference type="NCBI Taxonomy" id="13658"/>
    <lineage>
        <taxon>Eukaryota</taxon>
        <taxon>Metazoa</taxon>
        <taxon>Ecdysozoa</taxon>
        <taxon>Nematoda</taxon>
        <taxon>Enoplea</taxon>
        <taxon>Dorylaimia</taxon>
        <taxon>Mermithida</taxon>
        <taxon>Mermithoidea</taxon>
        <taxon>Mermithidae</taxon>
        <taxon>Romanomermis</taxon>
    </lineage>
</organism>
<accession>A0A915KUL5</accession>
<dbReference type="WBParaSite" id="nRc.2.0.1.t42166-RA">
    <property type="protein sequence ID" value="nRc.2.0.1.t42166-RA"/>
    <property type="gene ID" value="nRc.2.0.1.g42166"/>
</dbReference>
<keyword evidence="1" id="KW-0472">Membrane</keyword>
<keyword evidence="2" id="KW-1185">Reference proteome</keyword>
<reference evidence="3" key="1">
    <citation type="submission" date="2022-11" db="UniProtKB">
        <authorList>
            <consortium name="WormBaseParasite"/>
        </authorList>
    </citation>
    <scope>IDENTIFICATION</scope>
</reference>
<keyword evidence="1" id="KW-1133">Transmembrane helix</keyword>
<name>A0A915KUL5_ROMCU</name>
<feature type="transmembrane region" description="Helical" evidence="1">
    <location>
        <begin position="61"/>
        <end position="80"/>
    </location>
</feature>
<dbReference type="Proteomes" id="UP000887565">
    <property type="component" value="Unplaced"/>
</dbReference>
<proteinExistence type="predicted"/>
<keyword evidence="1" id="KW-0812">Transmembrane</keyword>
<sequence>MFRALECEQSGSVSLSAYHQSLISATGFSKSGGRKCKNEKFEQLEEIFDIPVAMVFMTSKGYVTFFLTRIITLIGFIVLVRRSHNRHTAVVTQKILFHFKRRLFFCVFRSGAVQRYPERRSRSRSRLSIFVAARDCSIFFDRRRGIFVFRRRRRRFGRRNDALRRRKRFDVAAAGSVFYFVKIAFVVGRWIVHPWLIKFQKTGSVVFKSINFEMIDAAVEVSANGASAEIRKSISIISKWLKSVIIKEANEVLKIAYSIPTNSKSSSNLNNRTYLYCKPVANDLIFCTGRCISIVVMRVNMRTKNKDFQPESVLSHLI</sequence>
<evidence type="ECO:0000256" key="1">
    <source>
        <dbReference type="SAM" id="Phobius"/>
    </source>
</evidence>